<dbReference type="CDD" id="cd16147">
    <property type="entry name" value="G6S"/>
    <property type="match status" value="1"/>
</dbReference>
<dbReference type="InterPro" id="IPR000917">
    <property type="entry name" value="Sulfatase_N"/>
</dbReference>
<evidence type="ECO:0000256" key="2">
    <source>
        <dbReference type="ARBA" id="ARBA00022729"/>
    </source>
</evidence>
<dbReference type="GO" id="GO:0005539">
    <property type="term" value="F:glycosaminoglycan binding"/>
    <property type="evidence" value="ECO:0007669"/>
    <property type="project" value="TreeGrafter"/>
</dbReference>
<dbReference type="OrthoDB" id="96314at2759"/>
<feature type="modified residue" description="3-oxoalanine (Cys)" evidence="6">
    <location>
        <position position="73"/>
    </location>
</feature>
<dbReference type="PANTHER" id="PTHR43108">
    <property type="entry name" value="N-ACETYLGLUCOSAMINE-6-SULFATASE FAMILY MEMBER"/>
    <property type="match status" value="1"/>
</dbReference>
<dbReference type="GO" id="GO:0018958">
    <property type="term" value="P:phenol-containing compound metabolic process"/>
    <property type="evidence" value="ECO:0007669"/>
    <property type="project" value="InterPro"/>
</dbReference>
<dbReference type="InterPro" id="IPR024607">
    <property type="entry name" value="Sulfatase_CS"/>
</dbReference>
<comment type="similarity">
    <text evidence="1 5">Belongs to the sulfatase family.</text>
</comment>
<evidence type="ECO:0000256" key="1">
    <source>
        <dbReference type="ARBA" id="ARBA00008779"/>
    </source>
</evidence>
<feature type="signal peptide" evidence="7">
    <location>
        <begin position="1"/>
        <end position="26"/>
    </location>
</feature>
<evidence type="ECO:0000313" key="9">
    <source>
        <dbReference type="EMBL" id="TVY42082.1"/>
    </source>
</evidence>
<gene>
    <name evidence="9" type="primary">ARS</name>
    <name evidence="9" type="ORF">LOCC1_G004288</name>
</gene>
<feature type="domain" description="Sulfatase N-terminal" evidence="8">
    <location>
        <begin position="29"/>
        <end position="372"/>
    </location>
</feature>
<dbReference type="InterPro" id="IPR017850">
    <property type="entry name" value="Alkaline_phosphatase_core_sf"/>
</dbReference>
<evidence type="ECO:0000313" key="10">
    <source>
        <dbReference type="Proteomes" id="UP000443090"/>
    </source>
</evidence>
<dbReference type="EC" id="3.1.6.1" evidence="5"/>
<evidence type="ECO:0000256" key="5">
    <source>
        <dbReference type="PIRNR" id="PIRNR000972"/>
    </source>
</evidence>
<dbReference type="FunFam" id="3.40.720.10:FF:000051">
    <property type="entry name" value="Arylsulfatase"/>
    <property type="match status" value="1"/>
</dbReference>
<comment type="catalytic activity">
    <reaction evidence="5">
        <text>an aryl sulfate + H2O = a phenol + sulfate + H(+)</text>
        <dbReference type="Rhea" id="RHEA:17261"/>
        <dbReference type="ChEBI" id="CHEBI:15377"/>
        <dbReference type="ChEBI" id="CHEBI:15378"/>
        <dbReference type="ChEBI" id="CHEBI:16189"/>
        <dbReference type="ChEBI" id="CHEBI:33853"/>
        <dbReference type="ChEBI" id="CHEBI:140317"/>
        <dbReference type="EC" id="3.1.6.1"/>
    </reaction>
</comment>
<evidence type="ECO:0000256" key="3">
    <source>
        <dbReference type="ARBA" id="ARBA00022801"/>
    </source>
</evidence>
<dbReference type="EMBL" id="QGMI01000351">
    <property type="protein sequence ID" value="TVY42082.1"/>
    <property type="molecule type" value="Genomic_DNA"/>
</dbReference>
<keyword evidence="4" id="KW-0325">Glycoprotein</keyword>
<dbReference type="SUPFAM" id="SSF53649">
    <property type="entry name" value="Alkaline phosphatase-like"/>
    <property type="match status" value="1"/>
</dbReference>
<evidence type="ECO:0000256" key="7">
    <source>
        <dbReference type="SAM" id="SignalP"/>
    </source>
</evidence>
<dbReference type="InterPro" id="IPR012083">
    <property type="entry name" value="Arylsulfatase"/>
</dbReference>
<dbReference type="GO" id="GO:0008449">
    <property type="term" value="F:N-acetylglucosamine-6-sulfatase activity"/>
    <property type="evidence" value="ECO:0007669"/>
    <property type="project" value="TreeGrafter"/>
</dbReference>
<comment type="PTM">
    <text evidence="6">The conversion to 3-oxoalanine (also known as C-formylglycine, FGly), of a serine or cysteine residue in prokaryotes and of a cysteine residue in eukaryotes, is critical for catalytic activity.</text>
</comment>
<evidence type="ECO:0000256" key="4">
    <source>
        <dbReference type="ARBA" id="ARBA00023180"/>
    </source>
</evidence>
<protein>
    <recommendedName>
        <fullName evidence="5">Arylsulfatase</fullName>
        <shortName evidence="5">AS</shortName>
        <ecNumber evidence="5">3.1.6.1</ecNumber>
    </recommendedName>
    <alternativeName>
        <fullName evidence="5">Aryl-sulfate sulphohydrolase</fullName>
    </alternativeName>
</protein>
<organism evidence="9 10">
    <name type="scientific">Lachnellula occidentalis</name>
    <dbReference type="NCBI Taxonomy" id="215460"/>
    <lineage>
        <taxon>Eukaryota</taxon>
        <taxon>Fungi</taxon>
        <taxon>Dikarya</taxon>
        <taxon>Ascomycota</taxon>
        <taxon>Pezizomycotina</taxon>
        <taxon>Leotiomycetes</taxon>
        <taxon>Helotiales</taxon>
        <taxon>Lachnaceae</taxon>
        <taxon>Lachnellula</taxon>
    </lineage>
</organism>
<evidence type="ECO:0000256" key="6">
    <source>
        <dbReference type="PIRSR" id="PIRSR000972-50"/>
    </source>
</evidence>
<dbReference type="GO" id="GO:0004065">
    <property type="term" value="F:arylsulfatase activity"/>
    <property type="evidence" value="ECO:0007669"/>
    <property type="project" value="UniProtKB-UniRule"/>
</dbReference>
<dbReference type="Proteomes" id="UP000443090">
    <property type="component" value="Unassembled WGS sequence"/>
</dbReference>
<dbReference type="AlphaFoldDB" id="A0A8H8RWI0"/>
<dbReference type="PROSITE" id="PS00523">
    <property type="entry name" value="SULFATASE_1"/>
    <property type="match status" value="1"/>
</dbReference>
<comment type="caution">
    <text evidence="9">The sequence shown here is derived from an EMBL/GenBank/DDBJ whole genome shotgun (WGS) entry which is preliminary data.</text>
</comment>
<name>A0A8H8RWI0_9HELO</name>
<dbReference type="PIRSF" id="PIRSF000972">
    <property type="entry name" value="Arylsulf_plant"/>
    <property type="match status" value="1"/>
</dbReference>
<dbReference type="PANTHER" id="PTHR43108:SF8">
    <property type="entry name" value="SD21168P"/>
    <property type="match status" value="1"/>
</dbReference>
<reference evidence="9 10" key="1">
    <citation type="submission" date="2018-05" db="EMBL/GenBank/DDBJ databases">
        <title>Genome sequencing and assembly of the regulated plant pathogen Lachnellula willkommii and related sister species for the development of diagnostic species identification markers.</title>
        <authorList>
            <person name="Giroux E."/>
            <person name="Bilodeau G."/>
        </authorList>
    </citation>
    <scope>NUCLEOTIDE SEQUENCE [LARGE SCALE GENOMIC DNA]</scope>
    <source>
        <strain evidence="9 10">CBS 160.35</strain>
    </source>
</reference>
<dbReference type="Gene3D" id="3.40.720.10">
    <property type="entry name" value="Alkaline Phosphatase, subunit A"/>
    <property type="match status" value="1"/>
</dbReference>
<keyword evidence="3 5" id="KW-0378">Hydrolase</keyword>
<keyword evidence="2 7" id="KW-0732">Signal</keyword>
<feature type="chain" id="PRO_5034023649" description="Arylsulfatase" evidence="7">
    <location>
        <begin position="27"/>
        <end position="588"/>
    </location>
</feature>
<proteinExistence type="inferred from homology"/>
<accession>A0A8H8RWI0</accession>
<dbReference type="Pfam" id="PF00884">
    <property type="entry name" value="Sulfatase"/>
    <property type="match status" value="1"/>
</dbReference>
<keyword evidence="10" id="KW-1185">Reference proteome</keyword>
<sequence length="588" mass="66046">MLLAVFQLPCLLIGLGVMLGSQLVVAKRPNIVFIITDDQDLHLDSLEYMPRVQKYLTNEGTFYKRHYCTVALCCPSRVNLWTGKAAHNTNVTDVSPPYGGYPKFVSRGYNTDYLPVWLQKAGYNTYYTGKLFNSHTIENYNNPVAGGFTGSDFLLDPYTYSYYNASMSRNGEKPVSYTGQYSPDVVAEKAFGFLEEAISDEKPFFLAIAPIAPHSDVRMGELHFSEPKYAPRHAHLFKDYKIPRTKNFNPDKPSGGNWIAKLPQLNDTVIEYNDEFGRARLRALQSVDEMVEGVVQRLTDNGILDNTYIFYTSDNGFHISQHRMHPGKTCGYETDINIPLIVRGPGIGVGKVLDAVTSHTDIAPTLMKIAGAELRDDFDGLPIPFTEEQIGRTEHVNVEYWGRGIPEGKYGAEGGGFTMYANNTYKALRLIGNSYNLYYSVWCTNETELYDMTRDPEQMHNLAVPEQFSSEYKISGRNIKDVIVRLDALMMVLKSCKASSCTDPWKVLHPQSDVSDLPSALSSSLDTFYEEQPKVSFSRCELGYIVESEGPQIPFVFGQDASDGGFILQEGSKSQNPLGYRQGWSNWT</sequence>
<evidence type="ECO:0000259" key="8">
    <source>
        <dbReference type="Pfam" id="PF00884"/>
    </source>
</evidence>